<dbReference type="GO" id="GO:0003924">
    <property type="term" value="F:GTPase activity"/>
    <property type="evidence" value="ECO:0007669"/>
    <property type="project" value="InterPro"/>
</dbReference>
<comment type="caution">
    <text evidence="17">The sequence shown here is derived from an EMBL/GenBank/DDBJ whole genome shotgun (WGS) entry which is preliminary data.</text>
</comment>
<dbReference type="Pfam" id="PF01583">
    <property type="entry name" value="APS_kinase"/>
    <property type="match status" value="1"/>
</dbReference>
<comment type="subunit">
    <text evidence="14">Heterodimer composed of CysD, the smaller subunit, and CysN.</text>
</comment>
<evidence type="ECO:0000259" key="16">
    <source>
        <dbReference type="PROSITE" id="PS51722"/>
    </source>
</evidence>
<dbReference type="InterPro" id="IPR054696">
    <property type="entry name" value="GTP-eEF1A_C"/>
</dbReference>
<dbReference type="PROSITE" id="PS00301">
    <property type="entry name" value="G_TR_1"/>
    <property type="match status" value="1"/>
</dbReference>
<evidence type="ECO:0000256" key="1">
    <source>
        <dbReference type="ARBA" id="ARBA00001823"/>
    </source>
</evidence>
<dbReference type="InterPro" id="IPR059117">
    <property type="entry name" value="APS_kinase_dom"/>
</dbReference>
<feature type="binding site" evidence="14">
    <location>
        <begin position="117"/>
        <end position="121"/>
    </location>
    <ligand>
        <name>GTP</name>
        <dbReference type="ChEBI" id="CHEBI:37565"/>
    </ligand>
</feature>
<feature type="domain" description="Tr-type G" evidence="16">
    <location>
        <begin position="29"/>
        <end position="244"/>
    </location>
</feature>
<dbReference type="FunFam" id="3.40.50.300:FF:000119">
    <property type="entry name" value="Sulfate adenylyltransferase subunit 1"/>
    <property type="match status" value="1"/>
</dbReference>
<dbReference type="EC" id="2.7.7.4" evidence="14"/>
<dbReference type="SUPFAM" id="SSF50465">
    <property type="entry name" value="EF-Tu/eEF-1alpha/eIF2-gamma C-terminal domain"/>
    <property type="match status" value="1"/>
</dbReference>
<evidence type="ECO:0000313" key="18">
    <source>
        <dbReference type="Proteomes" id="UP000241158"/>
    </source>
</evidence>
<comment type="catalytic activity">
    <reaction evidence="13 14">
        <text>sulfate + ATP + H(+) = adenosine 5'-phosphosulfate + diphosphate</text>
        <dbReference type="Rhea" id="RHEA:18133"/>
        <dbReference type="ChEBI" id="CHEBI:15378"/>
        <dbReference type="ChEBI" id="CHEBI:16189"/>
        <dbReference type="ChEBI" id="CHEBI:30616"/>
        <dbReference type="ChEBI" id="CHEBI:33019"/>
        <dbReference type="ChEBI" id="CHEBI:58243"/>
        <dbReference type="EC" id="2.7.7.4"/>
    </reaction>
</comment>
<keyword evidence="15" id="KW-0597">Phosphoprotein</keyword>
<comment type="function">
    <text evidence="14">With CysD forms the ATP sulfurylase (ATPS) that catalyzes the adenylation of sulfate producing adenosine 5'-phosphosulfate (APS) and diphosphate, the first enzymatic step in sulfur assimilation pathway. APS synthesis involves the formation of a high-energy phosphoric-sulfuric acid anhydride bond driven by GTP hydrolysis by CysN coupled to ATP hydrolysis by CysD.</text>
</comment>
<dbReference type="GO" id="GO:0000103">
    <property type="term" value="P:sulfate assimilation"/>
    <property type="evidence" value="ECO:0007669"/>
    <property type="project" value="UniProtKB-UniRule"/>
</dbReference>
<dbReference type="PANTHER" id="PTHR23115">
    <property type="entry name" value="TRANSLATION FACTOR"/>
    <property type="match status" value="1"/>
</dbReference>
<protein>
    <recommendedName>
        <fullName evidence="14 15">Multifunctional fusion protein</fullName>
    </recommendedName>
    <domain>
        <recommendedName>
            <fullName evidence="14">Sulfate adenylyltransferase subunit 1</fullName>
            <ecNumber evidence="14">2.7.7.4</ecNumber>
        </recommendedName>
        <alternativeName>
            <fullName evidence="14">ATP-sulfurylase large subunit</fullName>
        </alternativeName>
        <alternativeName>
            <fullName evidence="14">Sulfate adenylate transferase</fullName>
            <shortName evidence="14">SAT</shortName>
        </alternativeName>
    </domain>
    <domain>
        <recommendedName>
            <fullName evidence="15">Adenylyl-sulfate kinase</fullName>
            <ecNumber evidence="15">2.7.1.25</ecNumber>
        </recommendedName>
        <alternativeName>
            <fullName evidence="15">APS kinase</fullName>
        </alternativeName>
        <alternativeName>
            <fullName evidence="15">ATP adenosine-5'-phosphosulfate 3'-phosphotransferase</fullName>
        </alternativeName>
        <alternativeName>
            <fullName evidence="15">Adenosine-5'-phosphosulfate kinase</fullName>
        </alternativeName>
    </domain>
</protein>
<evidence type="ECO:0000256" key="14">
    <source>
        <dbReference type="HAMAP-Rule" id="MF_00062"/>
    </source>
</evidence>
<feature type="binding site" evidence="14">
    <location>
        <begin position="38"/>
        <end position="45"/>
    </location>
    <ligand>
        <name>GTP</name>
        <dbReference type="ChEBI" id="CHEBI:37565"/>
    </ligand>
</feature>
<dbReference type="InterPro" id="IPR011779">
    <property type="entry name" value="SO4_adenylTrfase_lsu"/>
</dbReference>
<evidence type="ECO:0000313" key="17">
    <source>
        <dbReference type="EMBL" id="PSH60397.1"/>
    </source>
</evidence>
<gene>
    <name evidence="15" type="primary">cysC</name>
    <name evidence="14" type="synonym">cysN</name>
    <name evidence="17" type="ORF">CU100_06870</name>
</gene>
<dbReference type="Pfam" id="PF22594">
    <property type="entry name" value="GTP-eEF1A_C"/>
    <property type="match status" value="1"/>
</dbReference>
<keyword evidence="15 17" id="KW-0418">Kinase</keyword>
<comment type="pathway">
    <text evidence="14">Sulfur metabolism; hydrogen sulfide biosynthesis; sulfite from sulfate: step 1/3.</text>
</comment>
<comment type="similarity">
    <text evidence="4">In the N-terminal section; belongs to the TRAFAC class translation factor GTPase superfamily. Classic translation factor GTPase family. CysN/NodQ subfamily.</text>
</comment>
<comment type="function">
    <text evidence="15">Catalyzes the synthesis of activated sulfate.</text>
</comment>
<dbReference type="HAMAP" id="MF_00065">
    <property type="entry name" value="Adenylyl_sulf_kinase"/>
    <property type="match status" value="1"/>
</dbReference>
<dbReference type="GO" id="GO:0070814">
    <property type="term" value="P:hydrogen sulfide biosynthetic process"/>
    <property type="evidence" value="ECO:0007669"/>
    <property type="project" value="UniProtKB-UniRule"/>
</dbReference>
<dbReference type="SUPFAM" id="SSF52540">
    <property type="entry name" value="P-loop containing nucleoside triphosphate hydrolases"/>
    <property type="match status" value="2"/>
</dbReference>
<dbReference type="InterPro" id="IPR050100">
    <property type="entry name" value="TRAFAC_GTPase_members"/>
</dbReference>
<dbReference type="EC" id="2.7.1.25" evidence="15"/>
<evidence type="ECO:0000256" key="10">
    <source>
        <dbReference type="ARBA" id="ARBA00023134"/>
    </source>
</evidence>
<feature type="binding site" evidence="14">
    <location>
        <begin position="172"/>
        <end position="175"/>
    </location>
    <ligand>
        <name>GTP</name>
        <dbReference type="ChEBI" id="CHEBI:37565"/>
    </ligand>
</feature>
<dbReference type="GO" id="GO:0005525">
    <property type="term" value="F:GTP binding"/>
    <property type="evidence" value="ECO:0007669"/>
    <property type="project" value="UniProtKB-UniRule"/>
</dbReference>
<keyword evidence="11" id="KW-0511">Multifunctional enzyme</keyword>
<keyword evidence="9 14" id="KW-0067">ATP-binding</keyword>
<evidence type="ECO:0000256" key="2">
    <source>
        <dbReference type="ARBA" id="ARBA00002357"/>
    </source>
</evidence>
<accession>A0A2P7B1Q5</accession>
<comment type="function">
    <text evidence="2">APS kinase catalyzes the synthesis of activated sulfate.</text>
</comment>
<evidence type="ECO:0000256" key="8">
    <source>
        <dbReference type="ARBA" id="ARBA00022741"/>
    </source>
</evidence>
<dbReference type="InterPro" id="IPR044139">
    <property type="entry name" value="CysN_NoDQ_III"/>
</dbReference>
<dbReference type="InterPro" id="IPR044138">
    <property type="entry name" value="CysN_II"/>
</dbReference>
<comment type="similarity">
    <text evidence="3">In the C-terminal section; belongs to the APS kinase family.</text>
</comment>
<dbReference type="HAMAP" id="MF_00062">
    <property type="entry name" value="Sulf_adenylyltr_sub1"/>
    <property type="match status" value="1"/>
</dbReference>
<evidence type="ECO:0000256" key="7">
    <source>
        <dbReference type="ARBA" id="ARBA00022695"/>
    </source>
</evidence>
<dbReference type="NCBIfam" id="NF003478">
    <property type="entry name" value="PRK05124.1"/>
    <property type="match status" value="1"/>
</dbReference>
<dbReference type="InterPro" id="IPR041757">
    <property type="entry name" value="CysN_GTP-bd"/>
</dbReference>
<dbReference type="UniPathway" id="UPA00140">
    <property type="reaction ID" value="UER00204"/>
</dbReference>
<comment type="pathway">
    <text evidence="15">Sulfur metabolism; hydrogen sulfide biosynthesis; sulfite from sulfate: step 2/3.</text>
</comment>
<comment type="function">
    <text evidence="12">Proposed to provide activated sulfate for transfer to Nod factor. ATP sulfurylase may be the GTPase, regulating ATP sulfurylase activity.</text>
</comment>
<name>A0A2P7B1Q5_9HYPH</name>
<evidence type="ECO:0000256" key="3">
    <source>
        <dbReference type="ARBA" id="ARBA00005438"/>
    </source>
</evidence>
<dbReference type="InterPro" id="IPR002891">
    <property type="entry name" value="APS"/>
</dbReference>
<dbReference type="PROSITE" id="PS51722">
    <property type="entry name" value="G_TR_2"/>
    <property type="match status" value="1"/>
</dbReference>
<dbReference type="Gene3D" id="2.40.30.10">
    <property type="entry name" value="Translation factors"/>
    <property type="match status" value="2"/>
</dbReference>
<sequence length="649" mass="71527">MSKLAQIDLSPPNSAAEEISAYMAEQEKKSLLRFLTCGSVDDGKSTLIGRLLYDTKLIFEDQLAALTKDSRKHGTNGEDIDLALLVDGLEAEREQGITIDVAYRFFSTPKRKFIVADTPGHEQYTRNMATGASTADLAIVLVDARQGILRQTRRHSFIASLLGIRNIVLAVNKIDLVGYSQEVFDEIVADYQTFASRLGFNTIQAIPLSARFGDNVIGPSENLDWYKGPALLQHLETVPLDSADTARPFRFPVQFVNRPNLDFRGFSGTIASGTVSAGDEVVVAKSGKSSRVKRIVTWDGDLESAGEGEAVTIVLDDEIEVSRGNMLVAPEARPEVADQFAASVVWFAEHALIPGRSYILRTETDQVTVTITDLKYRIDINSFAEVPAKSLDLNEVGVVNISTQEPVAFDPYKSNRSTGSFILIDRLTNATVGAGMIDFALRRASNVHWQALDVDKASRAAQKDQKPAVVWFTGLSGSGKSTIANLVEKRLSSLGKHTYILDGDNVRHGLNRDLGFTEEDRVENIRRVGEVAKLMVDAGLIVLVSFISPFAAERRMVRELLCEGEFLEIFVDTPFEECAKRDPKGLYAKALRGEIKNFTGVDSPYEAPDDPELHLETVGRTTEELASEVEKLLVEHGIIFNYDQSSWSI</sequence>
<dbReference type="InterPro" id="IPR009000">
    <property type="entry name" value="Transl_B-barrel_sf"/>
</dbReference>
<dbReference type="CDD" id="cd03695">
    <property type="entry name" value="CysN_NodQ_II"/>
    <property type="match status" value="1"/>
</dbReference>
<dbReference type="NCBIfam" id="NF004035">
    <property type="entry name" value="PRK05506.1"/>
    <property type="match status" value="1"/>
</dbReference>
<evidence type="ECO:0000256" key="11">
    <source>
        <dbReference type="ARBA" id="ARBA00023268"/>
    </source>
</evidence>
<proteinExistence type="inferred from homology"/>
<dbReference type="NCBIfam" id="TIGR00231">
    <property type="entry name" value="small_GTP"/>
    <property type="match status" value="1"/>
</dbReference>
<dbReference type="InterPro" id="IPR027417">
    <property type="entry name" value="P-loop_NTPase"/>
</dbReference>
<dbReference type="GO" id="GO:0005524">
    <property type="term" value="F:ATP binding"/>
    <property type="evidence" value="ECO:0007669"/>
    <property type="project" value="UniProtKB-UniRule"/>
</dbReference>
<dbReference type="AlphaFoldDB" id="A0A2P7B1Q5"/>
<dbReference type="PRINTS" id="PR00315">
    <property type="entry name" value="ELONGATNFCT"/>
</dbReference>
<dbReference type="EMBL" id="PGGN01000001">
    <property type="protein sequence ID" value="PSH60397.1"/>
    <property type="molecule type" value="Genomic_DNA"/>
</dbReference>
<evidence type="ECO:0000256" key="6">
    <source>
        <dbReference type="ARBA" id="ARBA00022679"/>
    </source>
</evidence>
<dbReference type="InterPro" id="IPR000795">
    <property type="entry name" value="T_Tr_GTP-bd_dom"/>
</dbReference>
<evidence type="ECO:0000256" key="4">
    <source>
        <dbReference type="ARBA" id="ARBA00007237"/>
    </source>
</evidence>
<evidence type="ECO:0000256" key="12">
    <source>
        <dbReference type="ARBA" id="ARBA00024872"/>
    </source>
</evidence>
<comment type="similarity">
    <text evidence="14">Belongs to the TRAFAC class translation factor GTPase superfamily. Classic translation factor GTPase family. CysN/NodQ subfamily.</text>
</comment>
<organism evidence="17 18">
    <name type="scientific">Phyllobacterium endophyticum</name>
    <dbReference type="NCBI Taxonomy" id="1149773"/>
    <lineage>
        <taxon>Bacteria</taxon>
        <taxon>Pseudomonadati</taxon>
        <taxon>Pseudomonadota</taxon>
        <taxon>Alphaproteobacteria</taxon>
        <taxon>Hyphomicrobiales</taxon>
        <taxon>Phyllobacteriaceae</taxon>
        <taxon>Phyllobacterium</taxon>
    </lineage>
</organism>
<keyword evidence="7 14" id="KW-0548">Nucleotidyltransferase</keyword>
<feature type="binding site" evidence="15">
    <location>
        <begin position="474"/>
        <end position="481"/>
    </location>
    <ligand>
        <name>ATP</name>
        <dbReference type="ChEBI" id="CHEBI:30616"/>
    </ligand>
</feature>
<comment type="catalytic activity">
    <reaction evidence="1 15">
        <text>adenosine 5'-phosphosulfate + ATP = 3'-phosphoadenylyl sulfate + ADP + H(+)</text>
        <dbReference type="Rhea" id="RHEA:24152"/>
        <dbReference type="ChEBI" id="CHEBI:15378"/>
        <dbReference type="ChEBI" id="CHEBI:30616"/>
        <dbReference type="ChEBI" id="CHEBI:58243"/>
        <dbReference type="ChEBI" id="CHEBI:58339"/>
        <dbReference type="ChEBI" id="CHEBI:456216"/>
        <dbReference type="EC" id="2.7.1.25"/>
    </reaction>
</comment>
<dbReference type="CDD" id="cd02027">
    <property type="entry name" value="APSK"/>
    <property type="match status" value="1"/>
</dbReference>
<dbReference type="CDD" id="cd04095">
    <property type="entry name" value="CysN_NoDQ_III"/>
    <property type="match status" value="1"/>
</dbReference>
<comment type="subunit">
    <text evidence="5">Sulfate-activating enzymes, NodP and NodQ, may be physically associated.</text>
</comment>
<evidence type="ECO:0000256" key="5">
    <source>
        <dbReference type="ARBA" id="ARBA00011760"/>
    </source>
</evidence>
<dbReference type="Pfam" id="PF00009">
    <property type="entry name" value="GTP_EFTU"/>
    <property type="match status" value="1"/>
</dbReference>
<comment type="similarity">
    <text evidence="15">Belongs to the APS kinase family.</text>
</comment>
<dbReference type="NCBIfam" id="TIGR00455">
    <property type="entry name" value="apsK"/>
    <property type="match status" value="1"/>
</dbReference>
<dbReference type="OrthoDB" id="9804504at2"/>
<keyword evidence="8 14" id="KW-0547">Nucleotide-binding</keyword>
<dbReference type="SUPFAM" id="SSF50447">
    <property type="entry name" value="Translation proteins"/>
    <property type="match status" value="1"/>
</dbReference>
<evidence type="ECO:0000256" key="9">
    <source>
        <dbReference type="ARBA" id="ARBA00022840"/>
    </source>
</evidence>
<evidence type="ECO:0000256" key="15">
    <source>
        <dbReference type="HAMAP-Rule" id="MF_00065"/>
    </source>
</evidence>
<dbReference type="Proteomes" id="UP000241158">
    <property type="component" value="Unassembled WGS sequence"/>
</dbReference>
<reference evidence="18" key="1">
    <citation type="submission" date="2017-11" db="EMBL/GenBank/DDBJ databases">
        <authorList>
            <person name="Kuznetsova I."/>
            <person name="Sazanova A."/>
            <person name="Chirak E."/>
            <person name="Safronova V."/>
            <person name="Willems A."/>
        </authorList>
    </citation>
    <scope>NUCLEOTIDE SEQUENCE [LARGE SCALE GENOMIC DNA]</scope>
    <source>
        <strain evidence="18">PEPV15</strain>
    </source>
</reference>
<dbReference type="RefSeq" id="WP_106715712.1">
    <property type="nucleotide sequence ID" value="NZ_JACHXT010000004.1"/>
</dbReference>
<evidence type="ECO:0000256" key="13">
    <source>
        <dbReference type="ARBA" id="ARBA00049370"/>
    </source>
</evidence>
<keyword evidence="18" id="KW-1185">Reference proteome</keyword>
<dbReference type="GO" id="GO:0004020">
    <property type="term" value="F:adenylylsulfate kinase activity"/>
    <property type="evidence" value="ECO:0007669"/>
    <property type="project" value="UniProtKB-UniRule"/>
</dbReference>
<dbReference type="NCBIfam" id="TIGR02034">
    <property type="entry name" value="CysN"/>
    <property type="match status" value="1"/>
</dbReference>
<dbReference type="InterPro" id="IPR005225">
    <property type="entry name" value="Small_GTP-bd"/>
</dbReference>
<dbReference type="CDD" id="cd04166">
    <property type="entry name" value="CysN_ATPS"/>
    <property type="match status" value="1"/>
</dbReference>
<dbReference type="Gene3D" id="3.40.50.300">
    <property type="entry name" value="P-loop containing nucleotide triphosphate hydrolases"/>
    <property type="match status" value="2"/>
</dbReference>
<feature type="active site" description="Phosphoserine intermediate" evidence="15">
    <location>
        <position position="548"/>
    </location>
</feature>
<dbReference type="GO" id="GO:0004781">
    <property type="term" value="F:sulfate adenylyltransferase (ATP) activity"/>
    <property type="evidence" value="ECO:0007669"/>
    <property type="project" value="UniProtKB-UniRule"/>
</dbReference>
<dbReference type="NCBIfam" id="NF003013">
    <property type="entry name" value="PRK03846.1"/>
    <property type="match status" value="1"/>
</dbReference>
<keyword evidence="6 14" id="KW-0808">Transferase</keyword>
<keyword evidence="10 14" id="KW-0342">GTP-binding</keyword>
<dbReference type="InterPro" id="IPR009001">
    <property type="entry name" value="Transl_elong_EF1A/Init_IF2_C"/>
</dbReference>
<dbReference type="InterPro" id="IPR031157">
    <property type="entry name" value="G_TR_CS"/>
</dbReference>